<evidence type="ECO:0000313" key="1">
    <source>
        <dbReference type="EMBL" id="MQU08623.1"/>
    </source>
</evidence>
<dbReference type="EMBL" id="WIVU01000068">
    <property type="protein sequence ID" value="MQU08623.1"/>
    <property type="molecule type" value="Genomic_DNA"/>
</dbReference>
<accession>A0A6L5HZB9</accession>
<proteinExistence type="predicted"/>
<evidence type="ECO:0000313" key="2">
    <source>
        <dbReference type="Proteomes" id="UP000478064"/>
    </source>
</evidence>
<name>A0A6L5HZB9_9PSED</name>
<dbReference type="Proteomes" id="UP000478064">
    <property type="component" value="Unassembled WGS sequence"/>
</dbReference>
<gene>
    <name evidence="1" type="ORF">GHO27_23465</name>
</gene>
<reference evidence="1 2" key="1">
    <citation type="submission" date="2019-10" db="EMBL/GenBank/DDBJ databases">
        <title>Evaluation of single-gene subtyping targets for Pseudomonas.</title>
        <authorList>
            <person name="Reichler S.J."/>
            <person name="Orsi R.H."/>
            <person name="Wiedmann M."/>
            <person name="Martin N.H."/>
            <person name="Murphy S.I."/>
        </authorList>
    </citation>
    <scope>NUCLEOTIDE SEQUENCE [LARGE SCALE GENOMIC DNA]</scope>
    <source>
        <strain evidence="1 2">FSL R10-1637</strain>
    </source>
</reference>
<organism evidence="1 2">
    <name type="scientific">Pseudomonas helleri</name>
    <dbReference type="NCBI Taxonomy" id="1608996"/>
    <lineage>
        <taxon>Bacteria</taxon>
        <taxon>Pseudomonadati</taxon>
        <taxon>Pseudomonadota</taxon>
        <taxon>Gammaproteobacteria</taxon>
        <taxon>Pseudomonadales</taxon>
        <taxon>Pseudomonadaceae</taxon>
        <taxon>Pseudomonas</taxon>
    </lineage>
</organism>
<dbReference type="AlphaFoldDB" id="A0A6L5HZB9"/>
<sequence length="84" mass="9486">MKTEGHADPLQEFSLTYRIRNDLNQKIREIKASNSTSGINLATERAEGFIDGLESARILKPEQIFKVRQIIESAAQARTMVLIL</sequence>
<comment type="caution">
    <text evidence="1">The sequence shown here is derived from an EMBL/GenBank/DDBJ whole genome shotgun (WGS) entry which is preliminary data.</text>
</comment>
<dbReference type="GeneID" id="97254048"/>
<dbReference type="RefSeq" id="WP_123749061.1">
    <property type="nucleotide sequence ID" value="NZ_CP174501.1"/>
</dbReference>
<protein>
    <submittedName>
        <fullName evidence="1">Uncharacterized protein</fullName>
    </submittedName>
</protein>